<sequence length="910" mass="103960">MGEKSSATDEEINIAIERSAMCYPTIDKKQLHIELLKLYNVRQEEYKMLFDNERNTPWLLDFKANHQNSDWKFWNRYITYLQNSKNFAPKVINEIDRLTDDILDKLYDPTIHNVKGIDKKGLVVGQVQSGKTANYTGLICKAADAGFNLIIVLAGMHNNLRSQTQHRLDEDFLGFDTAHERAWQTNGTNRIGVGVLDNNNTAISITTIKSDFKKSLADSLGISFDIQTPLLLVVKKNTTVLKRLNTWLLSQTQEINGEKRITNKSLLIIDDEADNASINTKKADEAPTAINGWIRKIAGHFYRFGYVGYTATPFANIFIPLDKDDLFPRDFIINLPAPSNYIGAEKIFGTSLEVNDTNDDLLPIVRRINDYQSFFPDSHKKDDEPPTSLPISLQTAIKCFIVTCAIRIARGQTDKHNSMLIHVSRYLNWQNSLKEIINNLFLYYKRGIEQEDKGVLKQFRDIFEVDTENYISYCTTTQNILNSSFKDIDSKIKIHSWEDIKPNLYKAVQKIKIMSINGQSTDTLEYYENEKTGISVIAIGGDKLSRGLTLEGLSVSYFLRASKMYDTLMQMGRWFGYRPGYVDLCRLFTSSELNEWFRHITMASEDLREEFDAMWNAKATPEKYALKVRTHPGQLQITAITKMRNVDRIQVSWSGRLVETYQLPTDKGVINKNLVATQDFLSKLGIPLIKDSNNYLWLKVSPIDVLKFFSEFTVPPQLTKVDLTLISNFIRKLNQDGELGAWSVALMNKANASKHFTVSNKVSAGCFIRNTAGDTETYIIKKNHIVGKQTDEFIDLDNADLSDAWLASKQDKDWKKNYPKPKLVRELSRDVNNPLLIIYPLDPLGANPKDENSITIFQENDDVIIGFAIVFPKSNTQHTVEFAINTSLANEYYQSEIDFDDNNDNLEDNE</sequence>
<accession>A0A6A2RV60</accession>
<reference evidence="2 3" key="1">
    <citation type="journal article" date="2019" name="Nat. Med.">
        <title>A library of human gut bacterial isolates paired with longitudinal multiomics data enables mechanistic microbiome research.</title>
        <authorList>
            <person name="Poyet M."/>
            <person name="Groussin M."/>
            <person name="Gibbons S.M."/>
            <person name="Avila-Pacheco J."/>
            <person name="Jiang X."/>
            <person name="Kearney S.M."/>
            <person name="Perrotta A.R."/>
            <person name="Berdy B."/>
            <person name="Zhao S."/>
            <person name="Lieberman T.D."/>
            <person name="Swanson P.K."/>
            <person name="Smith M."/>
            <person name="Roesemann S."/>
            <person name="Alexander J.E."/>
            <person name="Rich S.A."/>
            <person name="Livny J."/>
            <person name="Vlamakis H."/>
            <person name="Clish C."/>
            <person name="Bullock K."/>
            <person name="Deik A."/>
            <person name="Scott J."/>
            <person name="Pierce K.A."/>
            <person name="Xavier R.J."/>
            <person name="Alm E.J."/>
        </authorList>
    </citation>
    <scope>NUCLEOTIDE SEQUENCE [LARGE SCALE GENOMIC DNA]</scope>
    <source>
        <strain evidence="2 3">BIOML-A62</strain>
    </source>
</reference>
<name>A0A6A2RV60_9BACE</name>
<dbReference type="InterPro" id="IPR018310">
    <property type="entry name" value="Put_endonuclease_Z1-dom"/>
</dbReference>
<dbReference type="AlphaFoldDB" id="A0A6A2RV60"/>
<feature type="domain" description="Putative endonuclease Z1" evidence="1">
    <location>
        <begin position="392"/>
        <end position="633"/>
    </location>
</feature>
<evidence type="ECO:0000313" key="3">
    <source>
        <dbReference type="Proteomes" id="UP000487596"/>
    </source>
</evidence>
<evidence type="ECO:0000259" key="1">
    <source>
        <dbReference type="Pfam" id="PF10593"/>
    </source>
</evidence>
<dbReference type="EMBL" id="WDEH01000015">
    <property type="protein sequence ID" value="KAB6138633.1"/>
    <property type="molecule type" value="Genomic_DNA"/>
</dbReference>
<dbReference type="Proteomes" id="UP000487596">
    <property type="component" value="Unassembled WGS sequence"/>
</dbReference>
<gene>
    <name evidence="2" type="ORF">GA424_10970</name>
</gene>
<proteinExistence type="predicted"/>
<protein>
    <submittedName>
        <fullName evidence="2">Z1 domain-containing protein</fullName>
    </submittedName>
</protein>
<comment type="caution">
    <text evidence="2">The sequence shown here is derived from an EMBL/GenBank/DDBJ whole genome shotgun (WGS) entry which is preliminary data.</text>
</comment>
<dbReference type="Pfam" id="PF10593">
    <property type="entry name" value="Z1"/>
    <property type="match status" value="1"/>
</dbReference>
<organism evidence="2 3">
    <name type="scientific">Bacteroides xylanisolvens</name>
    <dbReference type="NCBI Taxonomy" id="371601"/>
    <lineage>
        <taxon>Bacteria</taxon>
        <taxon>Pseudomonadati</taxon>
        <taxon>Bacteroidota</taxon>
        <taxon>Bacteroidia</taxon>
        <taxon>Bacteroidales</taxon>
        <taxon>Bacteroidaceae</taxon>
        <taxon>Bacteroides</taxon>
    </lineage>
</organism>
<evidence type="ECO:0000313" key="2">
    <source>
        <dbReference type="EMBL" id="KAB6138633.1"/>
    </source>
</evidence>